<accession>A0A7C5E257</accession>
<dbReference type="SUPFAM" id="SSF48371">
    <property type="entry name" value="ARM repeat"/>
    <property type="match status" value="1"/>
</dbReference>
<comment type="caution">
    <text evidence="1">The sequence shown here is derived from an EMBL/GenBank/DDBJ whole genome shotgun (WGS) entry which is preliminary data.</text>
</comment>
<dbReference type="InterPro" id="IPR016024">
    <property type="entry name" value="ARM-type_fold"/>
</dbReference>
<dbReference type="Pfam" id="PF13646">
    <property type="entry name" value="HEAT_2"/>
    <property type="match status" value="1"/>
</dbReference>
<organism evidence="1">
    <name type="scientific">candidate division WOR-3 bacterium</name>
    <dbReference type="NCBI Taxonomy" id="2052148"/>
    <lineage>
        <taxon>Bacteria</taxon>
        <taxon>Bacteria division WOR-3</taxon>
    </lineage>
</organism>
<dbReference type="Proteomes" id="UP000886014">
    <property type="component" value="Unassembled WGS sequence"/>
</dbReference>
<proteinExistence type="predicted"/>
<gene>
    <name evidence="1" type="ORF">ENL41_00480</name>
</gene>
<dbReference type="Gene3D" id="1.25.10.10">
    <property type="entry name" value="Leucine-rich Repeat Variant"/>
    <property type="match status" value="1"/>
</dbReference>
<dbReference type="InterPro" id="IPR011989">
    <property type="entry name" value="ARM-like"/>
</dbReference>
<dbReference type="EMBL" id="DRTV01000036">
    <property type="protein sequence ID" value="HHF57883.1"/>
    <property type="molecule type" value="Genomic_DNA"/>
</dbReference>
<reference evidence="1" key="1">
    <citation type="journal article" date="2020" name="mSystems">
        <title>Genome- and Community-Level Interaction Insights into Carbon Utilization and Element Cycling Functions of Hydrothermarchaeota in Hydrothermal Sediment.</title>
        <authorList>
            <person name="Zhou Z."/>
            <person name="Liu Y."/>
            <person name="Xu W."/>
            <person name="Pan J."/>
            <person name="Luo Z.H."/>
            <person name="Li M."/>
        </authorList>
    </citation>
    <scope>NUCLEOTIDE SEQUENCE [LARGE SCALE GENOMIC DNA]</scope>
    <source>
        <strain evidence="1">HyVt-94</strain>
    </source>
</reference>
<name>A0A7C5E257_UNCW3</name>
<sequence>MPTKDKPRDPVDQMLKSKNILERMDAVDILQRRGDKEKILELIYSESWHLRQKAQEALISFGESIIEMVRPLLNEKFWYVRSAAINILGELGDTESFSKIKTFLKEKNEMVRNSAALTLIKLLKKDDKLKEQLDKDERILIENILKNLKEFELLEVLRTE</sequence>
<evidence type="ECO:0000313" key="1">
    <source>
        <dbReference type="EMBL" id="HHF57883.1"/>
    </source>
</evidence>
<dbReference type="AlphaFoldDB" id="A0A7C5E257"/>
<protein>
    <submittedName>
        <fullName evidence="1">HEAT repeat domain-containing protein</fullName>
    </submittedName>
</protein>